<dbReference type="Proteomes" id="UP000005959">
    <property type="component" value="Unassembled WGS sequence"/>
</dbReference>
<evidence type="ECO:0000313" key="3">
    <source>
        <dbReference type="Proteomes" id="UP000005959"/>
    </source>
</evidence>
<proteinExistence type="predicted"/>
<sequence length="51" mass="5558">MTLHNPLSNRHSGKQNTYTANAAKNESPRLTAVSNASFGDLIYARSVLRSP</sequence>
<gene>
    <name evidence="2" type="ORF">HMPREF0454_02327</name>
</gene>
<comment type="caution">
    <text evidence="2">The sequence shown here is derived from an EMBL/GenBank/DDBJ whole genome shotgun (WGS) entry which is preliminary data.</text>
</comment>
<dbReference type="HOGENOM" id="CLU_3099425_0_0_6"/>
<reference evidence="2 3" key="1">
    <citation type="submission" date="2011-08" db="EMBL/GenBank/DDBJ databases">
        <authorList>
            <person name="Weinstock G."/>
            <person name="Sodergren E."/>
            <person name="Clifton S."/>
            <person name="Fulton L."/>
            <person name="Fulton B."/>
            <person name="Courtney L."/>
            <person name="Fronick C."/>
            <person name="Harrison M."/>
            <person name="Strong C."/>
            <person name="Farmer C."/>
            <person name="Delahaunty K."/>
            <person name="Markovic C."/>
            <person name="Hall O."/>
            <person name="Minx P."/>
            <person name="Tomlinson C."/>
            <person name="Mitreva M."/>
            <person name="Hou S."/>
            <person name="Chen J."/>
            <person name="Wollam A."/>
            <person name="Pepin K.H."/>
            <person name="Johnson M."/>
            <person name="Bhonagiri V."/>
            <person name="Zhang X."/>
            <person name="Suruliraj S."/>
            <person name="Warren W."/>
            <person name="Chinwalla A."/>
            <person name="Mardis E.R."/>
            <person name="Wilson R.K."/>
        </authorList>
    </citation>
    <scope>NUCLEOTIDE SEQUENCE [LARGE SCALE GENOMIC DNA]</scope>
    <source>
        <strain evidence="2 3">ATCC 51873</strain>
    </source>
</reference>
<dbReference type="AlphaFoldDB" id="G9Y6V7"/>
<evidence type="ECO:0000313" key="2">
    <source>
        <dbReference type="EMBL" id="EHM42622.1"/>
    </source>
</evidence>
<feature type="region of interest" description="Disordered" evidence="1">
    <location>
        <begin position="1"/>
        <end position="25"/>
    </location>
</feature>
<name>G9Y6V7_HAFAL</name>
<accession>G9Y6V7</accession>
<feature type="compositionally biased region" description="Polar residues" evidence="1">
    <location>
        <begin position="1"/>
        <end position="24"/>
    </location>
</feature>
<organism evidence="2 3">
    <name type="scientific">Hafnia alvei ATCC 51873</name>
    <dbReference type="NCBI Taxonomy" id="1002364"/>
    <lineage>
        <taxon>Bacteria</taxon>
        <taxon>Pseudomonadati</taxon>
        <taxon>Pseudomonadota</taxon>
        <taxon>Gammaproteobacteria</taxon>
        <taxon>Enterobacterales</taxon>
        <taxon>Hafniaceae</taxon>
        <taxon>Hafnia</taxon>
    </lineage>
</organism>
<evidence type="ECO:0000256" key="1">
    <source>
        <dbReference type="SAM" id="MobiDB-lite"/>
    </source>
</evidence>
<protein>
    <submittedName>
        <fullName evidence="2">Uncharacterized protein</fullName>
    </submittedName>
</protein>
<dbReference type="EMBL" id="AGCI01000049">
    <property type="protein sequence ID" value="EHM42622.1"/>
    <property type="molecule type" value="Genomic_DNA"/>
</dbReference>